<sequence length="248" mass="28185">VQPEGEMNIIETQKTHNEVVLESHDLANDSEYPSWESLPWPALDRIFSYLRTYTECEDLTNLAMVSTRFRAEVKEFMRYSRNRAGLYGVEIRATNGGLELTLELILTNLPFYDLHDLDWDRCHRGGKRSKVYDFSTLEVTLKGPEDPGFEQMTVLLSTIFCSARIHELYGVDGVSAAYLSMCAQLLRASTFYELSMSDPHLDDVTAPSIIAIASRADKICVRLAEEANLSVAPLLSLNWTRWQLLPLI</sequence>
<feature type="non-terminal residue" evidence="2">
    <location>
        <position position="1"/>
    </location>
</feature>
<accession>A0AAN5ICP1</accession>
<proteinExistence type="predicted"/>
<dbReference type="InterPro" id="IPR001810">
    <property type="entry name" value="F-box_dom"/>
</dbReference>
<comment type="caution">
    <text evidence="2">The sequence shown here is derived from an EMBL/GenBank/DDBJ whole genome shotgun (WGS) entry which is preliminary data.</text>
</comment>
<feature type="domain" description="F-box" evidence="1">
    <location>
        <begin position="35"/>
        <end position="77"/>
    </location>
</feature>
<dbReference type="EMBL" id="BTRK01000006">
    <property type="protein sequence ID" value="GMR57841.1"/>
    <property type="molecule type" value="Genomic_DNA"/>
</dbReference>
<keyword evidence="3" id="KW-1185">Reference proteome</keyword>
<evidence type="ECO:0000313" key="3">
    <source>
        <dbReference type="Proteomes" id="UP001328107"/>
    </source>
</evidence>
<organism evidence="2 3">
    <name type="scientific">Pristionchus mayeri</name>
    <dbReference type="NCBI Taxonomy" id="1317129"/>
    <lineage>
        <taxon>Eukaryota</taxon>
        <taxon>Metazoa</taxon>
        <taxon>Ecdysozoa</taxon>
        <taxon>Nematoda</taxon>
        <taxon>Chromadorea</taxon>
        <taxon>Rhabditida</taxon>
        <taxon>Rhabditina</taxon>
        <taxon>Diplogasteromorpha</taxon>
        <taxon>Diplogasteroidea</taxon>
        <taxon>Neodiplogasteridae</taxon>
        <taxon>Pristionchus</taxon>
    </lineage>
</organism>
<dbReference type="SUPFAM" id="SSF81383">
    <property type="entry name" value="F-box domain"/>
    <property type="match status" value="1"/>
</dbReference>
<dbReference type="AlphaFoldDB" id="A0AAN5ICP1"/>
<gene>
    <name evidence="2" type="ORF">PMAYCL1PPCAC_28036</name>
</gene>
<evidence type="ECO:0000259" key="1">
    <source>
        <dbReference type="Pfam" id="PF00646"/>
    </source>
</evidence>
<protein>
    <recommendedName>
        <fullName evidence="1">F-box domain-containing protein</fullName>
    </recommendedName>
</protein>
<dbReference type="InterPro" id="IPR036047">
    <property type="entry name" value="F-box-like_dom_sf"/>
</dbReference>
<evidence type="ECO:0000313" key="2">
    <source>
        <dbReference type="EMBL" id="GMR57841.1"/>
    </source>
</evidence>
<reference evidence="3" key="1">
    <citation type="submission" date="2022-10" db="EMBL/GenBank/DDBJ databases">
        <title>Genome assembly of Pristionchus species.</title>
        <authorList>
            <person name="Yoshida K."/>
            <person name="Sommer R.J."/>
        </authorList>
    </citation>
    <scope>NUCLEOTIDE SEQUENCE [LARGE SCALE GENOMIC DNA]</scope>
    <source>
        <strain evidence="3">RS5460</strain>
    </source>
</reference>
<dbReference type="Pfam" id="PF00646">
    <property type="entry name" value="F-box"/>
    <property type="match status" value="1"/>
</dbReference>
<dbReference type="Proteomes" id="UP001328107">
    <property type="component" value="Unassembled WGS sequence"/>
</dbReference>
<name>A0AAN5ICP1_9BILA</name>